<dbReference type="Gene3D" id="3.30.830.10">
    <property type="entry name" value="Metalloenzyme, LuxS/M16 peptidase-like"/>
    <property type="match status" value="4"/>
</dbReference>
<dbReference type="SUPFAM" id="SSF63411">
    <property type="entry name" value="LuxS/MPP-like metallohydrolase"/>
    <property type="match status" value="4"/>
</dbReference>
<keyword evidence="8" id="KW-0378">Hydrolase</keyword>
<dbReference type="Pfam" id="PF08367">
    <property type="entry name" value="M16C_assoc"/>
    <property type="match status" value="1"/>
</dbReference>
<proteinExistence type="inferred from homology"/>
<comment type="caution">
    <text evidence="8">The sequence shown here is derived from an EMBL/GenBank/DDBJ whole genome shotgun (WGS) entry which is preliminary data.</text>
</comment>
<dbReference type="SMART" id="SM01264">
    <property type="entry name" value="M16C_associated"/>
    <property type="match status" value="1"/>
</dbReference>
<dbReference type="InterPro" id="IPR013578">
    <property type="entry name" value="Peptidase_M16C_assoc"/>
</dbReference>
<protein>
    <recommendedName>
        <fullName evidence="4">Presequence protease, mitochondrial</fullName>
    </recommendedName>
    <alternativeName>
        <fullName evidence="5">Pitrilysin metalloproteinase</fullName>
    </alternativeName>
</protein>
<comment type="similarity">
    <text evidence="2">Belongs to the peptidase M16 family. PreP subfamily.</text>
</comment>
<evidence type="ECO:0000256" key="3">
    <source>
        <dbReference type="ARBA" id="ARBA00011853"/>
    </source>
</evidence>
<gene>
    <name evidence="8" type="ORF">QR685DRAFT_548237</name>
</gene>
<dbReference type="EMBL" id="JAVLET010000015">
    <property type="protein sequence ID" value="KAL0465725.1"/>
    <property type="molecule type" value="Genomic_DNA"/>
</dbReference>
<name>A0ABR3CZ65_NEUIN</name>
<dbReference type="Pfam" id="PF22516">
    <property type="entry name" value="PreP_C"/>
    <property type="match status" value="1"/>
</dbReference>
<dbReference type="GO" id="GO:0008233">
    <property type="term" value="F:peptidase activity"/>
    <property type="evidence" value="ECO:0007669"/>
    <property type="project" value="UniProtKB-KW"/>
</dbReference>
<evidence type="ECO:0000313" key="9">
    <source>
        <dbReference type="Proteomes" id="UP001451303"/>
    </source>
</evidence>
<evidence type="ECO:0000256" key="6">
    <source>
        <dbReference type="ARBA" id="ARBA00045897"/>
    </source>
</evidence>
<feature type="domain" description="Peptidase M16C associated" evidence="7">
    <location>
        <begin position="655"/>
        <end position="913"/>
    </location>
</feature>
<reference evidence="8 9" key="1">
    <citation type="submission" date="2023-09" db="EMBL/GenBank/DDBJ databases">
        <title>Multi-omics analysis of a traditional fermented food reveals byproduct-associated fungal strains for waste-to-food upcycling.</title>
        <authorList>
            <consortium name="Lawrence Berkeley National Laboratory"/>
            <person name="Rekdal V.M."/>
            <person name="Villalobos-Escobedo J.M."/>
            <person name="Rodriguez-Valeron N."/>
            <person name="Garcia M.O."/>
            <person name="Vasquez D.P."/>
            <person name="Damayanti I."/>
            <person name="Sorensen P.M."/>
            <person name="Baidoo E.E."/>
            <person name="De Carvalho A.C."/>
            <person name="Riley R."/>
            <person name="Lipzen A."/>
            <person name="He G."/>
            <person name="Yan M."/>
            <person name="Haridas S."/>
            <person name="Daum C."/>
            <person name="Yoshinaga Y."/>
            <person name="Ng V."/>
            <person name="Grigoriev I.V."/>
            <person name="Munk R."/>
            <person name="Nuraida L."/>
            <person name="Wijaya C.H."/>
            <person name="Morales P.-C."/>
            <person name="Keasling J.D."/>
        </authorList>
    </citation>
    <scope>NUCLEOTIDE SEQUENCE [LARGE SCALE GENOMIC DNA]</scope>
    <source>
        <strain evidence="8 9">FGSC 2613</strain>
    </source>
</reference>
<keyword evidence="9" id="KW-1185">Reference proteome</keyword>
<organism evidence="8 9">
    <name type="scientific">Neurospora intermedia</name>
    <dbReference type="NCBI Taxonomy" id="5142"/>
    <lineage>
        <taxon>Eukaryota</taxon>
        <taxon>Fungi</taxon>
        <taxon>Dikarya</taxon>
        <taxon>Ascomycota</taxon>
        <taxon>Pezizomycotina</taxon>
        <taxon>Sordariomycetes</taxon>
        <taxon>Sordariomycetidae</taxon>
        <taxon>Sordariales</taxon>
        <taxon>Sordariaceae</taxon>
        <taxon>Neurospora</taxon>
    </lineage>
</organism>
<evidence type="ECO:0000256" key="5">
    <source>
        <dbReference type="ARBA" id="ARBA00034552"/>
    </source>
</evidence>
<keyword evidence="8" id="KW-0645">Protease</keyword>
<dbReference type="InterPro" id="IPR011765">
    <property type="entry name" value="Pept_M16_N"/>
</dbReference>
<dbReference type="Pfam" id="PF00675">
    <property type="entry name" value="Peptidase_M16"/>
    <property type="match status" value="1"/>
</dbReference>
<dbReference type="InterPro" id="IPR011249">
    <property type="entry name" value="Metalloenz_LuxS/M16"/>
</dbReference>
<evidence type="ECO:0000256" key="2">
    <source>
        <dbReference type="ARBA" id="ARBA00007575"/>
    </source>
</evidence>
<dbReference type="Pfam" id="PF05193">
    <property type="entry name" value="Peptidase_M16_C"/>
    <property type="match status" value="1"/>
</dbReference>
<dbReference type="InterPro" id="IPR055130">
    <property type="entry name" value="PreP_C"/>
</dbReference>
<dbReference type="PANTHER" id="PTHR43016">
    <property type="entry name" value="PRESEQUENCE PROTEASE"/>
    <property type="match status" value="1"/>
</dbReference>
<dbReference type="GO" id="GO:0006508">
    <property type="term" value="P:proteolysis"/>
    <property type="evidence" value="ECO:0007669"/>
    <property type="project" value="UniProtKB-KW"/>
</dbReference>
<comment type="subcellular location">
    <subcellularLocation>
        <location evidence="1">Mitochondrion intermembrane space</location>
    </subcellularLocation>
</comment>
<accession>A0ABR3CZ65</accession>
<comment type="subunit">
    <text evidence="3">Monomer and homodimer; homodimerization is induced by binding of the substrate.</text>
</comment>
<dbReference type="PANTHER" id="PTHR43016:SF13">
    <property type="entry name" value="PRESEQUENCE PROTEASE, MITOCHONDRIAL"/>
    <property type="match status" value="1"/>
</dbReference>
<evidence type="ECO:0000256" key="1">
    <source>
        <dbReference type="ARBA" id="ARBA00004569"/>
    </source>
</evidence>
<dbReference type="InterPro" id="IPR007863">
    <property type="entry name" value="Peptidase_M16_C"/>
</dbReference>
<evidence type="ECO:0000313" key="8">
    <source>
        <dbReference type="EMBL" id="KAL0465725.1"/>
    </source>
</evidence>
<sequence length="1178" mass="130775">MLLTYLSHIRQVPIAALTVDMQSSTFRHMTCSTFRNTWGQAILLQRVHTYDHLSKYNPAEAYLSRLEATSSTCFPPGFLSFHLIPSEEGGQEGWVWAEGRQTAVGVSVAGRPSSASAPVPTAAKTGRLKYLVSSPPPPSPSPFPVALHSTKDFCQHSGFLSTAARTMLRNATKGAARRAVTELSQYPKPGEKLHGFTLLRSKHVPELELTALHLQHDKTGAEHLHIARDDSNNVFSIGFKTNPPDDTGVPHILEHTTLCGSQKYPIRDPFFKMLPRTLSNFMNAFTASDHTFYPFATTNAQDFKNLMSVYLDATLHPLLKETDFTQEGWRIGPENPQALVAAEGNAKPEDRKLVFKGVVYNEMKGQMSDAAYLFWIRFQDHIFPDINNSGGDPQKITDLTYQQLKKFHADHYHPSNAKVFTYGDMPLADHLKEIGAQLDVFEKIRADVANHSPIDLSSGPREVKLYGPIDPLVDANKQFKTSVSWVLGETSNVVESFSLALISALLMDGYGSPLYKGLIESGLGTDWSPNTGYDSSGKLGIFSIGLSGVQEDDVPKVKAKVQEILRSMRDKGFERSKIDGYLHQLELGLKHKTANFGMSLLHRLKPKWFVGVDPFDSFAWNDTIAAFETELAKGGYLEGLIDKYLINDNTLSFTMAPSPTFSQELAQEEETRLSSKISEVVKAAGSEEEARAALEARELKLLAEQSKTNTEDLSCLPSVHVKDIPRQKDSVILRHDNTARVKTQWHEAPTNGLTYFRAINQLENLPDELRSLIPLFTDSIMRLGTKDMTMEQLEDLIKLKTGGVSVGYHSASHPTDFTRATEGLMFSGMALDRHVPTMFDLLRKLVVETDFDSPQAAQQIRQLLQASADGVVNDIASSGHAYARRAAESGLTWDSFLKEQVSGLSQVKLVTSLASRPESDPLEDVIAKLKQIQQFALAGNLRTAITCDSGSVSDNAKALSNFVNSLPSEAVTFPSRGPPQFTRDIKTFYPLPYQVYYGALALPTASYTASVNAPLQILSQLLTHKHLHHEIREKGGAYGGGSYARPLDGIFGFYSYRDPNPVNTLKIMRNAGQWAVDKEWTDRDLEDAKISVFQGVDAPKAVNEEGMAQFLYGITDEMKQKRREELLDVTKDQVREVAQEYVVKALNNGSERVVFLGEKRDWVDKSWAVKEMDINGSA</sequence>
<evidence type="ECO:0000256" key="4">
    <source>
        <dbReference type="ARBA" id="ARBA00020167"/>
    </source>
</evidence>
<comment type="function">
    <text evidence="6">Degrades mitochondrial transit peptides after their cleavage in the intermembrane space or in the matrix, and presequence peptides; clearance of these peptides is required to keep the presequence processing machinery running. Preferentially cleaves the N-terminal side of paired basic amino acid residues. Also degrades other unstructured peptides. May function as an ATP-dependent peptidase as opposed to a metalloendopeptidase.</text>
</comment>
<dbReference type="Proteomes" id="UP001451303">
    <property type="component" value="Unassembled WGS sequence"/>
</dbReference>
<evidence type="ECO:0000259" key="7">
    <source>
        <dbReference type="SMART" id="SM01264"/>
    </source>
</evidence>